<dbReference type="AlphaFoldDB" id="A0A1W1WYV5"/>
<sequence length="136" mass="14976">METADLSDYHRYRRRLTRGAFTAAVMAGLLLHVAGYSAVAKGLVLGSLFSVLNFALMAQMLPRQMGLGGRRARATAWALGSLTVRLALMAIPLVVASKSDRFNFWAAAAGLFVVPVAIFMESVVWQRLSRYRVQTR</sequence>
<dbReference type="InterPro" id="IPR036259">
    <property type="entry name" value="MFS_trans_sf"/>
</dbReference>
<comment type="subcellular location">
    <subcellularLocation>
        <location evidence="1">Cell membrane</location>
        <topology evidence="1">Multi-pass membrane protein</topology>
    </subcellularLocation>
</comment>
<keyword evidence="3 6" id="KW-0812">Transmembrane</keyword>
<gene>
    <name evidence="7" type="ORF">SAMN02746041_00183</name>
</gene>
<keyword evidence="8" id="KW-1185">Reference proteome</keyword>
<proteinExistence type="predicted"/>
<evidence type="ECO:0000256" key="6">
    <source>
        <dbReference type="SAM" id="Phobius"/>
    </source>
</evidence>
<dbReference type="OrthoDB" id="5518164at2"/>
<keyword evidence="4 6" id="KW-1133">Transmembrane helix</keyword>
<feature type="transmembrane region" description="Helical" evidence="6">
    <location>
        <begin position="74"/>
        <end position="96"/>
    </location>
</feature>
<dbReference type="EMBL" id="FWXF01000001">
    <property type="protein sequence ID" value="SMC16845.1"/>
    <property type="molecule type" value="Genomic_DNA"/>
</dbReference>
<reference evidence="7 8" key="1">
    <citation type="submission" date="2017-04" db="EMBL/GenBank/DDBJ databases">
        <authorList>
            <person name="Afonso C.L."/>
            <person name="Miller P.J."/>
            <person name="Scott M.A."/>
            <person name="Spackman E."/>
            <person name="Goraichik I."/>
            <person name="Dimitrov K.M."/>
            <person name="Suarez D.L."/>
            <person name="Swayne D.E."/>
        </authorList>
    </citation>
    <scope>NUCLEOTIDE SEQUENCE [LARGE SCALE GENOMIC DNA]</scope>
    <source>
        <strain evidence="7 8">DSM 13146</strain>
    </source>
</reference>
<dbReference type="InterPro" id="IPR005598">
    <property type="entry name" value="ATP_synth_I"/>
</dbReference>
<feature type="transmembrane region" description="Helical" evidence="6">
    <location>
        <begin position="102"/>
        <end position="124"/>
    </location>
</feature>
<organism evidence="7 8">
    <name type="scientific">Desulfacinum hydrothermale DSM 13146</name>
    <dbReference type="NCBI Taxonomy" id="1121390"/>
    <lineage>
        <taxon>Bacteria</taxon>
        <taxon>Pseudomonadati</taxon>
        <taxon>Thermodesulfobacteriota</taxon>
        <taxon>Syntrophobacteria</taxon>
        <taxon>Syntrophobacterales</taxon>
        <taxon>Syntrophobacteraceae</taxon>
        <taxon>Desulfacinum</taxon>
    </lineage>
</organism>
<dbReference type="RefSeq" id="WP_084055661.1">
    <property type="nucleotide sequence ID" value="NZ_FWXF01000001.1"/>
</dbReference>
<accession>A0A1W1WYV5</accession>
<name>A0A1W1WYV5_9BACT</name>
<feature type="transmembrane region" description="Helical" evidence="6">
    <location>
        <begin position="20"/>
        <end position="38"/>
    </location>
</feature>
<protein>
    <submittedName>
        <fullName evidence="7">ATP synthase I chain</fullName>
    </submittedName>
</protein>
<feature type="transmembrane region" description="Helical" evidence="6">
    <location>
        <begin position="44"/>
        <end position="62"/>
    </location>
</feature>
<evidence type="ECO:0000256" key="1">
    <source>
        <dbReference type="ARBA" id="ARBA00004651"/>
    </source>
</evidence>
<evidence type="ECO:0000256" key="4">
    <source>
        <dbReference type="ARBA" id="ARBA00022989"/>
    </source>
</evidence>
<evidence type="ECO:0000313" key="8">
    <source>
        <dbReference type="Proteomes" id="UP000192783"/>
    </source>
</evidence>
<keyword evidence="2" id="KW-1003">Cell membrane</keyword>
<evidence type="ECO:0000256" key="5">
    <source>
        <dbReference type="ARBA" id="ARBA00023136"/>
    </source>
</evidence>
<evidence type="ECO:0000313" key="7">
    <source>
        <dbReference type="EMBL" id="SMC16845.1"/>
    </source>
</evidence>
<dbReference type="Pfam" id="PF03899">
    <property type="entry name" value="ATP-synt_I"/>
    <property type="match status" value="1"/>
</dbReference>
<dbReference type="Proteomes" id="UP000192783">
    <property type="component" value="Unassembled WGS sequence"/>
</dbReference>
<dbReference type="STRING" id="1121390.SAMN02746041_00183"/>
<evidence type="ECO:0000256" key="3">
    <source>
        <dbReference type="ARBA" id="ARBA00022692"/>
    </source>
</evidence>
<evidence type="ECO:0000256" key="2">
    <source>
        <dbReference type="ARBA" id="ARBA00022475"/>
    </source>
</evidence>
<dbReference type="SUPFAM" id="SSF103473">
    <property type="entry name" value="MFS general substrate transporter"/>
    <property type="match status" value="1"/>
</dbReference>
<dbReference type="GO" id="GO:0005886">
    <property type="term" value="C:plasma membrane"/>
    <property type="evidence" value="ECO:0007669"/>
    <property type="project" value="UniProtKB-SubCell"/>
</dbReference>
<keyword evidence="5 6" id="KW-0472">Membrane</keyword>